<feature type="region of interest" description="Disordered" evidence="2">
    <location>
        <begin position="117"/>
        <end position="136"/>
    </location>
</feature>
<reference evidence="5" key="1">
    <citation type="submission" date="2019-09" db="EMBL/GenBank/DDBJ databases">
        <title>Mumia zhuanghuii sp. nov. isolated from the intestinal contents of plateau pika (Ochotona curzoniae) in the Qinghai-Tibet plateau of China.</title>
        <authorList>
            <person name="Tian Z."/>
        </authorList>
    </citation>
    <scope>NUCLEOTIDE SEQUENCE [LARGE SCALE GENOMIC DNA]</scope>
    <source>
        <strain evidence="5">JCM 30598</strain>
    </source>
</reference>
<dbReference type="AlphaFoldDB" id="A0A5J5J339"/>
<dbReference type="InterPro" id="IPR002711">
    <property type="entry name" value="HNH"/>
</dbReference>
<feature type="domain" description="HNH nuclease" evidence="3">
    <location>
        <begin position="390"/>
        <end position="442"/>
    </location>
</feature>
<keyword evidence="5" id="KW-1185">Reference proteome</keyword>
<dbReference type="GO" id="GO:0008270">
    <property type="term" value="F:zinc ion binding"/>
    <property type="evidence" value="ECO:0007669"/>
    <property type="project" value="InterPro"/>
</dbReference>
<organism evidence="4 5">
    <name type="scientific">Microbacterium rhizomatis</name>
    <dbReference type="NCBI Taxonomy" id="1631477"/>
    <lineage>
        <taxon>Bacteria</taxon>
        <taxon>Bacillati</taxon>
        <taxon>Actinomycetota</taxon>
        <taxon>Actinomycetes</taxon>
        <taxon>Micrococcales</taxon>
        <taxon>Microbacteriaceae</taxon>
        <taxon>Microbacterium</taxon>
    </lineage>
</organism>
<dbReference type="Proteomes" id="UP000325827">
    <property type="component" value="Unassembled WGS sequence"/>
</dbReference>
<dbReference type="CDD" id="cd00085">
    <property type="entry name" value="HNHc"/>
    <property type="match status" value="1"/>
</dbReference>
<protein>
    <submittedName>
        <fullName evidence="4">DUF222 domain-containing protein</fullName>
    </submittedName>
</protein>
<dbReference type="EMBL" id="VYSA01000002">
    <property type="protein sequence ID" value="KAA9107628.1"/>
    <property type="molecule type" value="Genomic_DNA"/>
</dbReference>
<dbReference type="Pfam" id="PF02720">
    <property type="entry name" value="DUF222"/>
    <property type="match status" value="1"/>
</dbReference>
<gene>
    <name evidence="4" type="ORF">F6B43_09190</name>
</gene>
<dbReference type="InterPro" id="IPR003870">
    <property type="entry name" value="DUF222"/>
</dbReference>
<proteinExistence type="inferred from homology"/>
<dbReference type="RefSeq" id="WP_150448663.1">
    <property type="nucleotide sequence ID" value="NZ_VYSA01000002.1"/>
</dbReference>
<dbReference type="OrthoDB" id="5177627at2"/>
<dbReference type="Gene3D" id="1.10.30.50">
    <property type="match status" value="1"/>
</dbReference>
<evidence type="ECO:0000259" key="3">
    <source>
        <dbReference type="SMART" id="SM00507"/>
    </source>
</evidence>
<dbReference type="Pfam" id="PF01844">
    <property type="entry name" value="HNH"/>
    <property type="match status" value="1"/>
</dbReference>
<sequence>MNILSSLRDRVARLAAWDELDVEVSALPSHAVRLSDVSVLDALADVTALANDAARLQAVLAGVAAQRSRREDGAGGLAAGQGFATPASLIQSITGGTKADASRQVRVGVALLEGIERVPDSTDGDDPAAAPALPSTPWHEPLRVALLDGRLTSVQSDAIRVGLGEPVVAGRSAARSAVNEAWTLAAEGLIIEATGMPVEELGKRARIIRDLLDPTGAEERFARRYENRAYRAWIDADGQRHARITYDDEMGLWVDAILDAALRPRRGGPRFVTAGERESAAHLRDDPRTNEQLAYDLLMDLVRAGSLATASDVFGTRQPGVRLVMVNDIAGPRDAFGRLIDTGHAENGGDALPGSVIDRAICVTGTVTITTDRHGNPLDLGRTHRTYTARQTLALAARDGGCMWTGCTRPASYCEAHHIDPYSEGGRTDIDRGILLCRHHHMTLHNHGWKISRDGRADFLLHPPGGATPVTLTSKAAWKWAWDPPPPPECTTWRTVTSA</sequence>
<comment type="similarity">
    <text evidence="1">Belongs to the Rv1128c/1148c/1588c/1702c/1945/3466 family.</text>
</comment>
<name>A0A5J5J339_9MICO</name>
<evidence type="ECO:0000256" key="1">
    <source>
        <dbReference type="ARBA" id="ARBA00023450"/>
    </source>
</evidence>
<dbReference type="InterPro" id="IPR003615">
    <property type="entry name" value="HNH_nuc"/>
</dbReference>
<dbReference type="SMART" id="SM00507">
    <property type="entry name" value="HNHc"/>
    <property type="match status" value="1"/>
</dbReference>
<evidence type="ECO:0000313" key="5">
    <source>
        <dbReference type="Proteomes" id="UP000325827"/>
    </source>
</evidence>
<dbReference type="GO" id="GO:0003676">
    <property type="term" value="F:nucleic acid binding"/>
    <property type="evidence" value="ECO:0007669"/>
    <property type="project" value="InterPro"/>
</dbReference>
<dbReference type="GO" id="GO:0004519">
    <property type="term" value="F:endonuclease activity"/>
    <property type="evidence" value="ECO:0007669"/>
    <property type="project" value="InterPro"/>
</dbReference>
<accession>A0A5J5J339</accession>
<evidence type="ECO:0000256" key="2">
    <source>
        <dbReference type="SAM" id="MobiDB-lite"/>
    </source>
</evidence>
<feature type="compositionally biased region" description="Low complexity" evidence="2">
    <location>
        <begin position="127"/>
        <end position="136"/>
    </location>
</feature>
<comment type="caution">
    <text evidence="4">The sequence shown here is derived from an EMBL/GenBank/DDBJ whole genome shotgun (WGS) entry which is preliminary data.</text>
</comment>
<evidence type="ECO:0000313" key="4">
    <source>
        <dbReference type="EMBL" id="KAA9107628.1"/>
    </source>
</evidence>